<evidence type="ECO:0000313" key="8">
    <source>
        <dbReference type="Proteomes" id="UP001153555"/>
    </source>
</evidence>
<evidence type="ECO:0000256" key="1">
    <source>
        <dbReference type="ARBA" id="ARBA00001946"/>
    </source>
</evidence>
<dbReference type="InterPro" id="IPR012676">
    <property type="entry name" value="TGS-like"/>
</dbReference>
<keyword evidence="4" id="KW-0067">ATP-binding</keyword>
<reference evidence="7" key="1">
    <citation type="submission" date="2019-12" db="EMBL/GenBank/DDBJ databases">
        <authorList>
            <person name="Scholes J."/>
        </authorList>
    </citation>
    <scope>NUCLEOTIDE SEQUENCE</scope>
</reference>
<gene>
    <name evidence="7" type="ORF">SHERM_01576</name>
</gene>
<keyword evidence="8" id="KW-1185">Reference proteome</keyword>
<dbReference type="Pfam" id="PF06071">
    <property type="entry name" value="YchF-GTPase_C"/>
    <property type="match status" value="1"/>
</dbReference>
<dbReference type="InterPro" id="IPR012675">
    <property type="entry name" value="Beta-grasp_dom_sf"/>
</dbReference>
<evidence type="ECO:0000256" key="4">
    <source>
        <dbReference type="ARBA" id="ARBA00022840"/>
    </source>
</evidence>
<dbReference type="SUPFAM" id="SSF81271">
    <property type="entry name" value="TGS-like"/>
    <property type="match status" value="1"/>
</dbReference>
<comment type="caution">
    <text evidence="7">The sequence shown here is derived from an EMBL/GenBank/DDBJ whole genome shotgun (WGS) entry which is preliminary data.</text>
</comment>
<keyword evidence="2" id="KW-0479">Metal-binding</keyword>
<accession>A0A9N7NA21</accession>
<evidence type="ECO:0000259" key="6">
    <source>
        <dbReference type="Pfam" id="PF06071"/>
    </source>
</evidence>
<organism evidence="7 8">
    <name type="scientific">Striga hermonthica</name>
    <name type="common">Purple witchweed</name>
    <name type="synonym">Buchnera hermonthica</name>
    <dbReference type="NCBI Taxonomy" id="68872"/>
    <lineage>
        <taxon>Eukaryota</taxon>
        <taxon>Viridiplantae</taxon>
        <taxon>Streptophyta</taxon>
        <taxon>Embryophyta</taxon>
        <taxon>Tracheophyta</taxon>
        <taxon>Spermatophyta</taxon>
        <taxon>Magnoliopsida</taxon>
        <taxon>eudicotyledons</taxon>
        <taxon>Gunneridae</taxon>
        <taxon>Pentapetalae</taxon>
        <taxon>asterids</taxon>
        <taxon>lamiids</taxon>
        <taxon>Lamiales</taxon>
        <taxon>Orobanchaceae</taxon>
        <taxon>Buchnereae</taxon>
        <taxon>Striga</taxon>
    </lineage>
</organism>
<keyword evidence="3" id="KW-0547">Nucleotide-binding</keyword>
<dbReference type="InterPro" id="IPR013029">
    <property type="entry name" value="YchF_C"/>
</dbReference>
<evidence type="ECO:0000256" key="2">
    <source>
        <dbReference type="ARBA" id="ARBA00022723"/>
    </source>
</evidence>
<dbReference type="EMBL" id="CACSLK010026091">
    <property type="protein sequence ID" value="CAA0825833.1"/>
    <property type="molecule type" value="Genomic_DNA"/>
</dbReference>
<sequence>TRNKILSYQSYSFFTSGPDEVKCWQILRQTKAPQADGTIHTDFEKCFIRAKVMKFEVFKELGSESAVKVFSVNNSLIHCE</sequence>
<dbReference type="PANTHER" id="PTHR23305">
    <property type="entry name" value="OBG GTPASE FAMILY"/>
    <property type="match status" value="1"/>
</dbReference>
<dbReference type="Proteomes" id="UP001153555">
    <property type="component" value="Unassembled WGS sequence"/>
</dbReference>
<dbReference type="FunFam" id="3.10.20.30:FF:000029">
    <property type="entry name" value="Obg-like ATPase 1"/>
    <property type="match status" value="1"/>
</dbReference>
<evidence type="ECO:0000256" key="3">
    <source>
        <dbReference type="ARBA" id="ARBA00022741"/>
    </source>
</evidence>
<dbReference type="AlphaFoldDB" id="A0A9N7NA21"/>
<feature type="domain" description="YchF C-terminal" evidence="6">
    <location>
        <begin position="12"/>
        <end position="68"/>
    </location>
</feature>
<feature type="non-terminal residue" evidence="7">
    <location>
        <position position="1"/>
    </location>
</feature>
<dbReference type="Gene3D" id="3.10.20.30">
    <property type="match status" value="1"/>
</dbReference>
<dbReference type="GO" id="GO:0046872">
    <property type="term" value="F:metal ion binding"/>
    <property type="evidence" value="ECO:0007669"/>
    <property type="project" value="UniProtKB-KW"/>
</dbReference>
<dbReference type="GO" id="GO:0005524">
    <property type="term" value="F:ATP binding"/>
    <property type="evidence" value="ECO:0007669"/>
    <property type="project" value="UniProtKB-KW"/>
</dbReference>
<dbReference type="GO" id="GO:0005737">
    <property type="term" value="C:cytoplasm"/>
    <property type="evidence" value="ECO:0007669"/>
    <property type="project" value="TreeGrafter"/>
</dbReference>
<comment type="cofactor">
    <cofactor evidence="1">
        <name>Mg(2+)</name>
        <dbReference type="ChEBI" id="CHEBI:18420"/>
    </cofactor>
</comment>
<dbReference type="PANTHER" id="PTHR23305:SF11">
    <property type="entry name" value="OBG-LIKE ATPASE 1"/>
    <property type="match status" value="1"/>
</dbReference>
<dbReference type="OrthoDB" id="424823at2759"/>
<evidence type="ECO:0000313" key="7">
    <source>
        <dbReference type="EMBL" id="CAA0825833.1"/>
    </source>
</evidence>
<proteinExistence type="predicted"/>
<keyword evidence="5" id="KW-0460">Magnesium</keyword>
<dbReference type="GO" id="GO:0016887">
    <property type="term" value="F:ATP hydrolysis activity"/>
    <property type="evidence" value="ECO:0007669"/>
    <property type="project" value="TreeGrafter"/>
</dbReference>
<evidence type="ECO:0000256" key="5">
    <source>
        <dbReference type="ARBA" id="ARBA00022842"/>
    </source>
</evidence>
<protein>
    <submittedName>
        <fullName evidence="7">GTP binding</fullName>
    </submittedName>
</protein>
<name>A0A9N7NA21_STRHE</name>